<dbReference type="eggNOG" id="COG1250">
    <property type="taxonomic scope" value="Bacteria"/>
</dbReference>
<gene>
    <name evidence="7" type="ORF">A361_13900</name>
</gene>
<evidence type="ECO:0000256" key="4">
    <source>
        <dbReference type="PIRSR" id="PIRSR000105-1"/>
    </source>
</evidence>
<dbReference type="Gene3D" id="1.10.1040.10">
    <property type="entry name" value="N-(1-d-carboxylethyl)-l-norvaline Dehydrogenase, domain 2"/>
    <property type="match status" value="1"/>
</dbReference>
<comment type="similarity">
    <text evidence="2">Belongs to the 3-hydroxyacyl-CoA dehydrogenase family.</text>
</comment>
<dbReference type="GO" id="GO:0070403">
    <property type="term" value="F:NAD+ binding"/>
    <property type="evidence" value="ECO:0007669"/>
    <property type="project" value="InterPro"/>
</dbReference>
<dbReference type="RefSeq" id="WP_009334365.1">
    <property type="nucleotide sequence ID" value="NZ_CP015506.1"/>
</dbReference>
<evidence type="ECO:0000313" key="8">
    <source>
        <dbReference type="Proteomes" id="UP000077856"/>
    </source>
</evidence>
<dbReference type="GO" id="GO:0006631">
    <property type="term" value="P:fatty acid metabolic process"/>
    <property type="evidence" value="ECO:0007669"/>
    <property type="project" value="InterPro"/>
</dbReference>
<dbReference type="InterPro" id="IPR008927">
    <property type="entry name" value="6-PGluconate_DH-like_C_sf"/>
</dbReference>
<evidence type="ECO:0000259" key="6">
    <source>
        <dbReference type="Pfam" id="PF02737"/>
    </source>
</evidence>
<dbReference type="SUPFAM" id="SSF51735">
    <property type="entry name" value="NAD(P)-binding Rossmann-fold domains"/>
    <property type="match status" value="1"/>
</dbReference>
<sequence>MNVNDIKQITVIGAGQMGHQIGMLCALGGFETIIQDLNENALQDAEAKLQTIMSKWVSKGKLAEDAKASAFNKLRFSTSLEESVRNSGLIIEAVTEKLDVKKEVFSKLEQYADPHAIFATNSSTIVNSLIAGKTERPEKVVNMHFFFPPLVMDCVEVVMSEQTSEETAQIAMEVCKKINRTAVLLKKEISGFVANRILGALQKEAVALFEQGIADYKDIDVICRKALNHPIGPFELMDLSGLDVAYYVMDQRYRETGDPADKPFACVAEKVEKGELGRKTGKGWYEYHSSKIKS</sequence>
<evidence type="ECO:0000256" key="2">
    <source>
        <dbReference type="ARBA" id="ARBA00009463"/>
    </source>
</evidence>
<dbReference type="STRING" id="1196031.A361_13900"/>
<dbReference type="PANTHER" id="PTHR48075">
    <property type="entry name" value="3-HYDROXYACYL-COA DEHYDROGENASE FAMILY PROTEIN"/>
    <property type="match status" value="1"/>
</dbReference>
<dbReference type="InterPro" id="IPR036291">
    <property type="entry name" value="NAD(P)-bd_dom_sf"/>
</dbReference>
<dbReference type="Proteomes" id="UP000077856">
    <property type="component" value="Chromosome"/>
</dbReference>
<dbReference type="GO" id="GO:0016616">
    <property type="term" value="F:oxidoreductase activity, acting on the CH-OH group of donors, NAD or NADP as acceptor"/>
    <property type="evidence" value="ECO:0007669"/>
    <property type="project" value="InterPro"/>
</dbReference>
<evidence type="ECO:0000256" key="1">
    <source>
        <dbReference type="ARBA" id="ARBA00005086"/>
    </source>
</evidence>
<dbReference type="InterPro" id="IPR006108">
    <property type="entry name" value="3HC_DH_C"/>
</dbReference>
<accession>A0A160MBH9</accession>
<feature type="site" description="Important for catalytic activity" evidence="4">
    <location>
        <position position="144"/>
    </location>
</feature>
<dbReference type="EMBL" id="CP015506">
    <property type="protein sequence ID" value="AND40196.1"/>
    <property type="molecule type" value="Genomic_DNA"/>
</dbReference>
<feature type="domain" description="3-hydroxyacyl-CoA dehydrogenase NAD binding" evidence="6">
    <location>
        <begin position="8"/>
        <end position="187"/>
    </location>
</feature>
<protein>
    <submittedName>
        <fullName evidence="7">3-hydroxyacyl-CoA dehydrogenase</fullName>
    </submittedName>
</protein>
<dbReference type="InterPro" id="IPR013328">
    <property type="entry name" value="6PGD_dom2"/>
</dbReference>
<dbReference type="KEGG" id="bon:A361_13900"/>
<dbReference type="Pfam" id="PF00725">
    <property type="entry name" value="3HCDH"/>
    <property type="match status" value="1"/>
</dbReference>
<dbReference type="Pfam" id="PF02737">
    <property type="entry name" value="3HCDH_N"/>
    <property type="match status" value="1"/>
</dbReference>
<organism evidence="7 8">
    <name type="scientific">Cytobacillus oceanisediminis 2691</name>
    <dbReference type="NCBI Taxonomy" id="1196031"/>
    <lineage>
        <taxon>Bacteria</taxon>
        <taxon>Bacillati</taxon>
        <taxon>Bacillota</taxon>
        <taxon>Bacilli</taxon>
        <taxon>Bacillales</taxon>
        <taxon>Bacillaceae</taxon>
        <taxon>Cytobacillus</taxon>
    </lineage>
</organism>
<dbReference type="InterPro" id="IPR022694">
    <property type="entry name" value="3-OHacyl-CoA_DH"/>
</dbReference>
<reference evidence="7 8" key="1">
    <citation type="submission" date="2016-04" db="EMBL/GenBank/DDBJ databases">
        <title>Complete genome sequence of Bacillus oceanisediminis strain 2691.</title>
        <authorList>
            <person name="Jeong H."/>
            <person name="Kim H.J."/>
            <person name="Lee D.-W."/>
        </authorList>
    </citation>
    <scope>NUCLEOTIDE SEQUENCE [LARGE SCALE GENOMIC DNA]</scope>
    <source>
        <strain evidence="7 8">2691</strain>
    </source>
</reference>
<comment type="pathway">
    <text evidence="1">Lipid metabolism; butanoate metabolism.</text>
</comment>
<proteinExistence type="inferred from homology"/>
<dbReference type="SUPFAM" id="SSF48179">
    <property type="entry name" value="6-phosphogluconate dehydrogenase C-terminal domain-like"/>
    <property type="match status" value="1"/>
</dbReference>
<feature type="domain" description="3-hydroxyacyl-CoA dehydrogenase C-terminal" evidence="5">
    <location>
        <begin position="191"/>
        <end position="287"/>
    </location>
</feature>
<name>A0A160MBH9_9BACI</name>
<keyword evidence="3" id="KW-0560">Oxidoreductase</keyword>
<evidence type="ECO:0000313" key="7">
    <source>
        <dbReference type="EMBL" id="AND40196.1"/>
    </source>
</evidence>
<dbReference type="PANTHER" id="PTHR48075:SF5">
    <property type="entry name" value="3-HYDROXYBUTYRYL-COA DEHYDROGENASE"/>
    <property type="match status" value="1"/>
</dbReference>
<dbReference type="AlphaFoldDB" id="A0A160MBH9"/>
<evidence type="ECO:0000259" key="5">
    <source>
        <dbReference type="Pfam" id="PF00725"/>
    </source>
</evidence>
<dbReference type="Gene3D" id="3.40.50.720">
    <property type="entry name" value="NAD(P)-binding Rossmann-like Domain"/>
    <property type="match status" value="1"/>
</dbReference>
<dbReference type="PIRSF" id="PIRSF000105">
    <property type="entry name" value="HCDH"/>
    <property type="match status" value="1"/>
</dbReference>
<dbReference type="InterPro" id="IPR006176">
    <property type="entry name" value="3-OHacyl-CoA_DH_NAD-bd"/>
</dbReference>
<evidence type="ECO:0000256" key="3">
    <source>
        <dbReference type="ARBA" id="ARBA00023002"/>
    </source>
</evidence>